<sequence length="344" mass="35544">MANADAGVRAEAEPARVAVIRAGALGDVLLGLPALRALRRIVPAARITLVAPAPQVHIATWDATADEVVAFDEPSLAPLIAGEATSLPDALRGVDGAVVWMRRHAEVAACLRALGVRVIASGAPFPPPGVRVHASDWLVESIVGAIGPVTSPSPAAEPWQLSATVGLTPPADAQARINVRLADVGLGNGPYVVLHPGSGSRRKNWPVAAWIDVAGPLARERPVVVVAGPAEQEILVDFQRAWQASWGTLPAILECLSLAEVAALLAGAALYLGNDSGVSHLAAAVGARCAVVFGPTNPAVWRPRGPHVTVLGGATPSADSLFAEEPAWPSVEAVRQAVDGWLRR</sequence>
<dbReference type="PANTHER" id="PTHR30160:SF23">
    <property type="match status" value="1"/>
</dbReference>
<evidence type="ECO:0000313" key="3">
    <source>
        <dbReference type="EMBL" id="CAA9286889.1"/>
    </source>
</evidence>
<organism evidence="3">
    <name type="scientific">uncultured Chloroflexota bacterium</name>
    <dbReference type="NCBI Taxonomy" id="166587"/>
    <lineage>
        <taxon>Bacteria</taxon>
        <taxon>Bacillati</taxon>
        <taxon>Chloroflexota</taxon>
        <taxon>environmental samples</taxon>
    </lineage>
</organism>
<keyword evidence="1" id="KW-0328">Glycosyltransferase</keyword>
<dbReference type="EMBL" id="CADCTC010000229">
    <property type="protein sequence ID" value="CAA9286889.1"/>
    <property type="molecule type" value="Genomic_DNA"/>
</dbReference>
<keyword evidence="2" id="KW-0808">Transferase</keyword>
<dbReference type="PANTHER" id="PTHR30160">
    <property type="entry name" value="TETRAACYLDISACCHARIDE 4'-KINASE-RELATED"/>
    <property type="match status" value="1"/>
</dbReference>
<gene>
    <name evidence="3" type="ORF">AVDCRST_MAG77-4354</name>
</gene>
<dbReference type="SUPFAM" id="SSF53756">
    <property type="entry name" value="UDP-Glycosyltransferase/glycogen phosphorylase"/>
    <property type="match status" value="1"/>
</dbReference>
<dbReference type="AlphaFoldDB" id="A0A6J4JT32"/>
<dbReference type="GO" id="GO:0008713">
    <property type="term" value="F:ADP-heptose-lipopolysaccharide heptosyltransferase activity"/>
    <property type="evidence" value="ECO:0007669"/>
    <property type="project" value="TreeGrafter"/>
</dbReference>
<protein>
    <recommendedName>
        <fullName evidence="4">ADP-heptose--lipooligosaccharide heptosyltransferase II</fullName>
    </recommendedName>
</protein>
<dbReference type="InterPro" id="IPR051199">
    <property type="entry name" value="LPS_LOS_Heptosyltrfase"/>
</dbReference>
<proteinExistence type="predicted"/>
<dbReference type="InterPro" id="IPR002201">
    <property type="entry name" value="Glyco_trans_9"/>
</dbReference>
<name>A0A6J4JT32_9CHLR</name>
<evidence type="ECO:0000256" key="2">
    <source>
        <dbReference type="ARBA" id="ARBA00022679"/>
    </source>
</evidence>
<evidence type="ECO:0000256" key="1">
    <source>
        <dbReference type="ARBA" id="ARBA00022676"/>
    </source>
</evidence>
<accession>A0A6J4JT32</accession>
<dbReference type="Gene3D" id="3.40.50.2000">
    <property type="entry name" value="Glycogen Phosphorylase B"/>
    <property type="match status" value="2"/>
</dbReference>
<reference evidence="3" key="1">
    <citation type="submission" date="2020-02" db="EMBL/GenBank/DDBJ databases">
        <authorList>
            <person name="Meier V. D."/>
        </authorList>
    </citation>
    <scope>NUCLEOTIDE SEQUENCE</scope>
    <source>
        <strain evidence="3">AVDCRST_MAG77</strain>
    </source>
</reference>
<dbReference type="CDD" id="cd03789">
    <property type="entry name" value="GT9_LPS_heptosyltransferase"/>
    <property type="match status" value="1"/>
</dbReference>
<evidence type="ECO:0008006" key="4">
    <source>
        <dbReference type="Google" id="ProtNLM"/>
    </source>
</evidence>
<dbReference type="GO" id="GO:0005829">
    <property type="term" value="C:cytosol"/>
    <property type="evidence" value="ECO:0007669"/>
    <property type="project" value="TreeGrafter"/>
</dbReference>
<dbReference type="Pfam" id="PF01075">
    <property type="entry name" value="Glyco_transf_9"/>
    <property type="match status" value="1"/>
</dbReference>
<dbReference type="GO" id="GO:0009244">
    <property type="term" value="P:lipopolysaccharide core region biosynthetic process"/>
    <property type="evidence" value="ECO:0007669"/>
    <property type="project" value="TreeGrafter"/>
</dbReference>